<dbReference type="Gene3D" id="1.10.520.10">
    <property type="match status" value="1"/>
</dbReference>
<keyword evidence="13" id="KW-0376">Hydrogen peroxide</keyword>
<proteinExistence type="inferred from homology"/>
<evidence type="ECO:0000256" key="11">
    <source>
        <dbReference type="ARBA" id="ARBA00023157"/>
    </source>
</evidence>
<keyword evidence="8 14" id="KW-0106">Calcium</keyword>
<evidence type="ECO:0000256" key="5">
    <source>
        <dbReference type="ARBA" id="ARBA00022617"/>
    </source>
</evidence>
<keyword evidence="5" id="KW-0349">Heme</keyword>
<gene>
    <name evidence="16" type="ORF">HGRIS_000722</name>
</gene>
<feature type="signal peptide" evidence="14">
    <location>
        <begin position="1"/>
        <end position="23"/>
    </location>
</feature>
<evidence type="ECO:0000256" key="8">
    <source>
        <dbReference type="ARBA" id="ARBA00022837"/>
    </source>
</evidence>
<dbReference type="InterPro" id="IPR001621">
    <property type="entry name" value="Ligninase"/>
</dbReference>
<evidence type="ECO:0000259" key="15">
    <source>
        <dbReference type="PROSITE" id="PS50873"/>
    </source>
</evidence>
<protein>
    <recommendedName>
        <fullName evidence="14">Peroxidase</fullName>
        <ecNumber evidence="14">1.11.1.-</ecNumber>
    </recommendedName>
</protein>
<keyword evidence="4 14" id="KW-0575">Peroxidase</keyword>
<keyword evidence="9 14" id="KW-0560">Oxidoreductase</keyword>
<dbReference type="InterPro" id="IPR002016">
    <property type="entry name" value="Haem_peroxidase"/>
</dbReference>
<dbReference type="EMBL" id="JASNQZ010000018">
    <property type="protein sequence ID" value="KAL0945211.1"/>
    <property type="molecule type" value="Genomic_DNA"/>
</dbReference>
<evidence type="ECO:0000256" key="9">
    <source>
        <dbReference type="ARBA" id="ARBA00023002"/>
    </source>
</evidence>
<dbReference type="Pfam" id="PF11895">
    <property type="entry name" value="Peroxidase_ext"/>
    <property type="match status" value="1"/>
</dbReference>
<name>A0ABR3IPI0_9AGAR</name>
<dbReference type="InterPro" id="IPR044831">
    <property type="entry name" value="Ccp1-like"/>
</dbReference>
<keyword evidence="3" id="KW-0964">Secreted</keyword>
<dbReference type="Gene3D" id="1.10.420.10">
    <property type="entry name" value="Peroxidase, domain 2"/>
    <property type="match status" value="1"/>
</dbReference>
<dbReference type="InterPro" id="IPR010255">
    <property type="entry name" value="Haem_peroxidase_sf"/>
</dbReference>
<dbReference type="PANTHER" id="PTHR31356">
    <property type="entry name" value="THYLAKOID LUMENAL 29 KDA PROTEIN, CHLOROPLASTIC-RELATED"/>
    <property type="match status" value="1"/>
</dbReference>
<comment type="similarity">
    <text evidence="2 14">Belongs to the peroxidase family. Ligninase subfamily.</text>
</comment>
<comment type="cofactor">
    <cofactor evidence="14">
        <name>Ca(2+)</name>
        <dbReference type="ChEBI" id="CHEBI:29108"/>
    </cofactor>
    <text evidence="14">Binds 2 calcium ions per subunit.</text>
</comment>
<dbReference type="PRINTS" id="PR00462">
    <property type="entry name" value="LIGNINASE"/>
</dbReference>
<dbReference type="PROSITE" id="PS00435">
    <property type="entry name" value="PEROXIDASE_1"/>
    <property type="match status" value="1"/>
</dbReference>
<evidence type="ECO:0000256" key="12">
    <source>
        <dbReference type="ARBA" id="ARBA00023180"/>
    </source>
</evidence>
<dbReference type="PRINTS" id="PR00458">
    <property type="entry name" value="PEROXIDASE"/>
</dbReference>
<dbReference type="InterPro" id="IPR019793">
    <property type="entry name" value="Peroxidases_heam-ligand_BS"/>
</dbReference>
<dbReference type="EC" id="1.11.1.-" evidence="14"/>
<sequence length="350" mass="37213">MVFTAKSTLILVSTLVTVLCVGARPSANPGFSPLDLLRGIGIRNCGNGRRSAHASLTFHDAISFSKSNPLSGGADGSIMQFSDVEAKYVANEDLADMIEVQKRFAMNHGVPFADFIQFAGAVGASNCAGGPRLPFFAGRPKSARGPAPDHLVPGPADSVDKILARMADAGFSPEETVDLLASHSIAAQHGLDRTMNGAPLDSTPSAFDTQFYVETLLKGTVPPKNGTTPVSALSPIPGEFRMQSDFLIARDPRTACAWQSLVDKQSVMIDRFQKAMAKLSTLGSNRFFLTDCSDVIPQPRNSLRSPSAYIPSGRSMADIESFCKSSTFPKLPVHPGPLVPILPVGPPSFH</sequence>
<evidence type="ECO:0000256" key="7">
    <source>
        <dbReference type="ARBA" id="ARBA00022729"/>
    </source>
</evidence>
<comment type="caution">
    <text evidence="16">The sequence shown here is derived from an EMBL/GenBank/DDBJ whole genome shotgun (WGS) entry which is preliminary data.</text>
</comment>
<keyword evidence="10" id="KW-0408">Iron</keyword>
<evidence type="ECO:0000256" key="13">
    <source>
        <dbReference type="ARBA" id="ARBA00023324"/>
    </source>
</evidence>
<dbReference type="Pfam" id="PF00141">
    <property type="entry name" value="peroxidase"/>
    <property type="match status" value="1"/>
</dbReference>
<dbReference type="PROSITE" id="PS50873">
    <property type="entry name" value="PEROXIDASE_4"/>
    <property type="match status" value="1"/>
</dbReference>
<evidence type="ECO:0000256" key="3">
    <source>
        <dbReference type="ARBA" id="ARBA00022525"/>
    </source>
</evidence>
<dbReference type="InterPro" id="IPR024589">
    <property type="entry name" value="Ligninase_C"/>
</dbReference>
<keyword evidence="6 14" id="KW-0479">Metal-binding</keyword>
<dbReference type="PANTHER" id="PTHR31356:SF66">
    <property type="entry name" value="CATALASE-PEROXIDASE"/>
    <property type="match status" value="1"/>
</dbReference>
<evidence type="ECO:0000256" key="6">
    <source>
        <dbReference type="ARBA" id="ARBA00022723"/>
    </source>
</evidence>
<keyword evidence="7 14" id="KW-0732">Signal</keyword>
<evidence type="ECO:0000256" key="1">
    <source>
        <dbReference type="ARBA" id="ARBA00004613"/>
    </source>
</evidence>
<evidence type="ECO:0000256" key="2">
    <source>
        <dbReference type="ARBA" id="ARBA00006089"/>
    </source>
</evidence>
<accession>A0ABR3IPI0</accession>
<evidence type="ECO:0000256" key="10">
    <source>
        <dbReference type="ARBA" id="ARBA00023004"/>
    </source>
</evidence>
<keyword evidence="12" id="KW-0325">Glycoprotein</keyword>
<reference evidence="17" key="1">
    <citation type="submission" date="2024-06" db="EMBL/GenBank/DDBJ databases">
        <title>Multi-omics analyses provide insights into the biosynthesis of the anticancer antibiotic pleurotin in Hohenbuehelia grisea.</title>
        <authorList>
            <person name="Weaver J.A."/>
            <person name="Alberti F."/>
        </authorList>
    </citation>
    <scope>NUCLEOTIDE SEQUENCE [LARGE SCALE GENOMIC DNA]</scope>
    <source>
        <strain evidence="17">T-177</strain>
    </source>
</reference>
<evidence type="ECO:0000256" key="14">
    <source>
        <dbReference type="RuleBase" id="RU363051"/>
    </source>
</evidence>
<evidence type="ECO:0000256" key="4">
    <source>
        <dbReference type="ARBA" id="ARBA00022559"/>
    </source>
</evidence>
<organism evidence="16 17">
    <name type="scientific">Hohenbuehelia grisea</name>
    <dbReference type="NCBI Taxonomy" id="104357"/>
    <lineage>
        <taxon>Eukaryota</taxon>
        <taxon>Fungi</taxon>
        <taxon>Dikarya</taxon>
        <taxon>Basidiomycota</taxon>
        <taxon>Agaricomycotina</taxon>
        <taxon>Agaricomycetes</taxon>
        <taxon>Agaricomycetidae</taxon>
        <taxon>Agaricales</taxon>
        <taxon>Pleurotineae</taxon>
        <taxon>Pleurotaceae</taxon>
        <taxon>Hohenbuehelia</taxon>
    </lineage>
</organism>
<dbReference type="Proteomes" id="UP001556367">
    <property type="component" value="Unassembled WGS sequence"/>
</dbReference>
<keyword evidence="17" id="KW-1185">Reference proteome</keyword>
<keyword evidence="11" id="KW-1015">Disulfide bond</keyword>
<evidence type="ECO:0000313" key="16">
    <source>
        <dbReference type="EMBL" id="KAL0945211.1"/>
    </source>
</evidence>
<comment type="subcellular location">
    <subcellularLocation>
        <location evidence="1">Secreted</location>
    </subcellularLocation>
</comment>
<evidence type="ECO:0000313" key="17">
    <source>
        <dbReference type="Proteomes" id="UP001556367"/>
    </source>
</evidence>
<feature type="chain" id="PRO_5044956336" description="Peroxidase" evidence="14">
    <location>
        <begin position="24"/>
        <end position="350"/>
    </location>
</feature>
<feature type="domain" description="Plant heme peroxidase family profile" evidence="15">
    <location>
        <begin position="110"/>
        <end position="327"/>
    </location>
</feature>
<dbReference type="SUPFAM" id="SSF48113">
    <property type="entry name" value="Heme-dependent peroxidases"/>
    <property type="match status" value="1"/>
</dbReference>